<dbReference type="PANTHER" id="PTHR10174">
    <property type="entry name" value="ALPHA-TOCOPHEROL TRANSFER PROTEIN-RELATED"/>
    <property type="match status" value="1"/>
</dbReference>
<dbReference type="GO" id="GO:0016020">
    <property type="term" value="C:membrane"/>
    <property type="evidence" value="ECO:0007669"/>
    <property type="project" value="TreeGrafter"/>
</dbReference>
<dbReference type="InterPro" id="IPR036865">
    <property type="entry name" value="CRAL-TRIO_dom_sf"/>
</dbReference>
<dbReference type="PANTHER" id="PTHR10174:SF224">
    <property type="entry name" value="RETINOL-BINDING PROTEIN PINTA"/>
    <property type="match status" value="1"/>
</dbReference>
<dbReference type="EMBL" id="GECZ01025979">
    <property type="protein sequence ID" value="JAS43790.1"/>
    <property type="molecule type" value="Transcribed_RNA"/>
</dbReference>
<protein>
    <recommendedName>
        <fullName evidence="1">CRAL-TRIO domain-containing protein</fullName>
    </recommendedName>
</protein>
<dbReference type="CDD" id="cd00170">
    <property type="entry name" value="SEC14"/>
    <property type="match status" value="1"/>
</dbReference>
<accession>A0A1B6F0Q8</accession>
<dbReference type="PROSITE" id="PS50191">
    <property type="entry name" value="CRAL_TRIO"/>
    <property type="match status" value="1"/>
</dbReference>
<dbReference type="SUPFAM" id="SSF46938">
    <property type="entry name" value="CRAL/TRIO N-terminal domain"/>
    <property type="match status" value="1"/>
</dbReference>
<feature type="domain" description="CRAL-TRIO" evidence="1">
    <location>
        <begin position="94"/>
        <end position="259"/>
    </location>
</feature>
<dbReference type="SMART" id="SM00516">
    <property type="entry name" value="SEC14"/>
    <property type="match status" value="1"/>
</dbReference>
<organism evidence="2">
    <name type="scientific">Cuerna arida</name>
    <dbReference type="NCBI Taxonomy" id="1464854"/>
    <lineage>
        <taxon>Eukaryota</taxon>
        <taxon>Metazoa</taxon>
        <taxon>Ecdysozoa</taxon>
        <taxon>Arthropoda</taxon>
        <taxon>Hexapoda</taxon>
        <taxon>Insecta</taxon>
        <taxon>Pterygota</taxon>
        <taxon>Neoptera</taxon>
        <taxon>Paraneoptera</taxon>
        <taxon>Hemiptera</taxon>
        <taxon>Auchenorrhyncha</taxon>
        <taxon>Membracoidea</taxon>
        <taxon>Cicadellidae</taxon>
        <taxon>Cicadellinae</taxon>
        <taxon>Proconiini</taxon>
        <taxon>Cuerna</taxon>
    </lineage>
</organism>
<reference evidence="2" key="1">
    <citation type="submission" date="2015-11" db="EMBL/GenBank/DDBJ databases">
        <title>De novo transcriptome assembly of four potential Pierce s Disease insect vectors from Arizona vineyards.</title>
        <authorList>
            <person name="Tassone E.E."/>
        </authorList>
    </citation>
    <scope>NUCLEOTIDE SEQUENCE</scope>
</reference>
<dbReference type="Gene3D" id="1.10.8.20">
    <property type="entry name" value="N-terminal domain of phosphatidylinositol transfer protein sec14p"/>
    <property type="match status" value="1"/>
</dbReference>
<name>A0A1B6F0Q8_9HEMI</name>
<dbReference type="InterPro" id="IPR001251">
    <property type="entry name" value="CRAL-TRIO_dom"/>
</dbReference>
<dbReference type="InterPro" id="IPR011074">
    <property type="entry name" value="CRAL/TRIO_N_dom"/>
</dbReference>
<dbReference type="Gene3D" id="3.40.525.10">
    <property type="entry name" value="CRAL-TRIO lipid binding domain"/>
    <property type="match status" value="1"/>
</dbReference>
<dbReference type="SUPFAM" id="SSF52087">
    <property type="entry name" value="CRAL/TRIO domain"/>
    <property type="match status" value="1"/>
</dbReference>
<dbReference type="InterPro" id="IPR036273">
    <property type="entry name" value="CRAL/TRIO_N_dom_sf"/>
</dbReference>
<evidence type="ECO:0000259" key="1">
    <source>
        <dbReference type="PROSITE" id="PS50191"/>
    </source>
</evidence>
<dbReference type="Gene3D" id="1.20.5.1200">
    <property type="entry name" value="Alpha-tocopherol transfer"/>
    <property type="match status" value="1"/>
</dbReference>
<evidence type="ECO:0000313" key="2">
    <source>
        <dbReference type="EMBL" id="JAS43790.1"/>
    </source>
</evidence>
<dbReference type="GO" id="GO:1902936">
    <property type="term" value="F:phosphatidylinositol bisphosphate binding"/>
    <property type="evidence" value="ECO:0007669"/>
    <property type="project" value="TreeGrafter"/>
</dbReference>
<dbReference type="AlphaFoldDB" id="A0A1B6F0Q8"/>
<gene>
    <name evidence="2" type="ORF">g.18213</name>
</gene>
<dbReference type="SMART" id="SM01100">
    <property type="entry name" value="CRAL_TRIO_N"/>
    <property type="match status" value="1"/>
</dbReference>
<proteinExistence type="predicted"/>
<dbReference type="Pfam" id="PF00650">
    <property type="entry name" value="CRAL_TRIO"/>
    <property type="match status" value="1"/>
</dbReference>
<dbReference type="PRINTS" id="PR00180">
    <property type="entry name" value="CRETINALDHBP"/>
</dbReference>
<sequence length="288" mass="32868">MENNQYETNLDEDTLKYAAEVLNENPSNRDGDISQIREWLSSQPQLHAKTDAVTIVRFLRGCKFDHEKTKKKITAFYELRGNAPEWFVDRDPTLPPLQELLSLGVFLPLLKKDPSGRLVVLIRVAAHDPSRHLQNDVFKVGKMTLDLAIEQDESVSVYGVTAVFDLTGISLGHARILTPGMIKKAVHAWQDCYPVRTKSLDFINTPSYVNVVLNIFRAFMREKMKNRVHVHGFNLQSLHELVPPSILPEEYGGTDGKLQDLIDHWKVRVTEGKEWFAEDEKYKAEAVS</sequence>